<keyword evidence="1" id="KW-0862">Zinc</keyword>
<dbReference type="PANTHER" id="PTHR12993:SF11">
    <property type="entry name" value="N-ACETYLGLUCOSAMINYL-PHOSPHATIDYLINOSITOL DE-N-ACETYLASE"/>
    <property type="match status" value="1"/>
</dbReference>
<protein>
    <submittedName>
        <fullName evidence="5">LmbE family N-acetylglucosaminyl deacetylase</fullName>
    </submittedName>
</protein>
<dbReference type="Gene3D" id="2.60.40.1190">
    <property type="match status" value="1"/>
</dbReference>
<comment type="caution">
    <text evidence="5">The sequence shown here is derived from an EMBL/GenBank/DDBJ whole genome shotgun (WGS) entry which is preliminary data.</text>
</comment>
<dbReference type="Proteomes" id="UP000568380">
    <property type="component" value="Unassembled WGS sequence"/>
</dbReference>
<dbReference type="Gene3D" id="3.40.50.10320">
    <property type="entry name" value="LmbE-like"/>
    <property type="match status" value="1"/>
</dbReference>
<dbReference type="SUPFAM" id="SSF102588">
    <property type="entry name" value="LmbE-like"/>
    <property type="match status" value="1"/>
</dbReference>
<evidence type="ECO:0000259" key="3">
    <source>
        <dbReference type="Pfam" id="PF06452"/>
    </source>
</evidence>
<dbReference type="InterPro" id="IPR003737">
    <property type="entry name" value="GlcNAc_PI_deacetylase-related"/>
</dbReference>
<dbReference type="Pfam" id="PF06452">
    <property type="entry name" value="CBM9_1"/>
    <property type="match status" value="1"/>
</dbReference>
<dbReference type="GO" id="GO:0030246">
    <property type="term" value="F:carbohydrate binding"/>
    <property type="evidence" value="ECO:0007669"/>
    <property type="project" value="InterPro"/>
</dbReference>
<evidence type="ECO:0000256" key="1">
    <source>
        <dbReference type="ARBA" id="ARBA00022833"/>
    </source>
</evidence>
<reference evidence="5 6" key="1">
    <citation type="submission" date="2020-08" db="EMBL/GenBank/DDBJ databases">
        <title>Genomic Encyclopedia of Type Strains, Phase IV (KMG-IV): sequencing the most valuable type-strain genomes for metagenomic binning, comparative biology and taxonomic classification.</title>
        <authorList>
            <person name="Goeker M."/>
        </authorList>
    </citation>
    <scope>NUCLEOTIDE SEQUENCE [LARGE SCALE GENOMIC DNA]</scope>
    <source>
        <strain evidence="5 6">DSM 45385</strain>
    </source>
</reference>
<dbReference type="GO" id="GO:0016052">
    <property type="term" value="P:carbohydrate catabolic process"/>
    <property type="evidence" value="ECO:0007669"/>
    <property type="project" value="InterPro"/>
</dbReference>
<dbReference type="PANTHER" id="PTHR12993">
    <property type="entry name" value="N-ACETYLGLUCOSAMINYL-PHOSPHATIDYLINOSITOL DE-N-ACETYLASE-RELATED"/>
    <property type="match status" value="1"/>
</dbReference>
<keyword evidence="6" id="KW-1185">Reference proteome</keyword>
<dbReference type="EMBL" id="JACHIN010000003">
    <property type="protein sequence ID" value="MBB5077363.1"/>
    <property type="molecule type" value="Genomic_DNA"/>
</dbReference>
<dbReference type="Pfam" id="PF10633">
    <property type="entry name" value="NPCBM_assoc"/>
    <property type="match status" value="1"/>
</dbReference>
<feature type="domain" description="Carbohydrate-binding" evidence="3">
    <location>
        <begin position="559"/>
        <end position="747"/>
    </location>
</feature>
<proteinExistence type="predicted"/>
<dbReference type="CDD" id="cd09619">
    <property type="entry name" value="CBM9_like_4"/>
    <property type="match status" value="1"/>
</dbReference>
<gene>
    <name evidence="5" type="ORF">HNR40_002836</name>
</gene>
<dbReference type="GO" id="GO:0016811">
    <property type="term" value="F:hydrolase activity, acting on carbon-nitrogen (but not peptide) bonds, in linear amides"/>
    <property type="evidence" value="ECO:0007669"/>
    <property type="project" value="TreeGrafter"/>
</dbReference>
<feature type="chain" id="PRO_5031522712" evidence="2">
    <location>
        <begin position="28"/>
        <end position="887"/>
    </location>
</feature>
<dbReference type="GO" id="GO:0016137">
    <property type="term" value="P:glycoside metabolic process"/>
    <property type="evidence" value="ECO:0007669"/>
    <property type="project" value="UniProtKB-ARBA"/>
</dbReference>
<accession>A0A7W8EFE7</accession>
<name>A0A7W8EFE7_9ACTN</name>
<sequence>MRLLTPLLFSSILATLLVLTPAVPAQADSAAGTADLDALFVGAHPDDEAFSLSTLGQWKEDHDVRTGVVTVTRGEGGGNAVGPEEGPALGLLREGEERRAVAKAGVTDVFNLDDVDFYYTVSAPLTDRIWGGDTLAKVVRIVRQTRPEVLLTMDPAPSPGNHGNHQQAARLAVEAFYAAADPKAFPEQLREEGLRPFAPARLLLGGARGITAPVGPGCSAVTDPARNVYGVWSGRASSAQGRTWAAIERDAQRVYASQGWAGFPDVPTDPAKLGCDLFTQVDSRVPFPTPGSPAAAAATAILDGALVRAPGTVPLGTEFTLTPSAFDVRPGKAFTVRAAVRGREALGRSSVTLRAPAGWQVSGSGELGRLSAGRGGAAVFTVTPPQGASTGQRVRLAATLATERGSGYTDRQVEVGAAVRVTQQLLPQVGQYETWAGELAPQLRGLVTPVLTLGSGGSRQVGVVVTNVSSTAQSGTVKVELPNGFTADRVEAPYSGLAPGASVTVPFTVTNSDPSLKTSNEGGDYAYTITATSGEGSSVSKPALELVPATVIPAAAPTVDGTEADGEYPGPALDISRLWEGGACASPADCSGTAKLAWREDTLYVLARIKDDVVGTKLPAADCKRHWRTDALEVTLDPRGVSENTSTTFKAAVLPVTAEGPPCVLRDADNRQGPVNLPVAAKAGDGGYTVELAIPLEQVPGAVDPARLGVNILFYDSDTQDKTGQTRIGWSTWGGVQGDPYRWGLATMPGYQPPTGRPTTPPDPVIPDTGLSSLDSPESLEQAVRLDLPLAGGPPVARAAFGRVVSAVVRGDSVKVTLVTGAAGKAHLFVRDAKGTAGGHVVTVSRKGSTTVSVPLDRDVSGRAAVVAGWQAGPGTQASRVRLTGGR</sequence>
<dbReference type="Gene3D" id="2.60.40.10">
    <property type="entry name" value="Immunoglobulins"/>
    <property type="match status" value="1"/>
</dbReference>
<evidence type="ECO:0000259" key="4">
    <source>
        <dbReference type="Pfam" id="PF10633"/>
    </source>
</evidence>
<evidence type="ECO:0000313" key="6">
    <source>
        <dbReference type="Proteomes" id="UP000568380"/>
    </source>
</evidence>
<dbReference type="InterPro" id="IPR010502">
    <property type="entry name" value="Carb-bd_dom_fam9"/>
</dbReference>
<evidence type="ECO:0000313" key="5">
    <source>
        <dbReference type="EMBL" id="MBB5077363.1"/>
    </source>
</evidence>
<dbReference type="Pfam" id="PF02585">
    <property type="entry name" value="PIG-L"/>
    <property type="match status" value="1"/>
</dbReference>
<keyword evidence="2" id="KW-0732">Signal</keyword>
<dbReference type="GO" id="GO:0004553">
    <property type="term" value="F:hydrolase activity, hydrolyzing O-glycosyl compounds"/>
    <property type="evidence" value="ECO:0007669"/>
    <property type="project" value="InterPro"/>
</dbReference>
<organism evidence="5 6">
    <name type="scientific">Nonomuraea endophytica</name>
    <dbReference type="NCBI Taxonomy" id="714136"/>
    <lineage>
        <taxon>Bacteria</taxon>
        <taxon>Bacillati</taxon>
        <taxon>Actinomycetota</taxon>
        <taxon>Actinomycetes</taxon>
        <taxon>Streptosporangiales</taxon>
        <taxon>Streptosporangiaceae</taxon>
        <taxon>Nonomuraea</taxon>
    </lineage>
</organism>
<dbReference type="RefSeq" id="WP_184961114.1">
    <property type="nucleotide sequence ID" value="NZ_JACHIN010000003.1"/>
</dbReference>
<dbReference type="InterPro" id="IPR018905">
    <property type="entry name" value="A-galactase_NEW3"/>
</dbReference>
<dbReference type="InterPro" id="IPR024078">
    <property type="entry name" value="LmbE-like_dom_sf"/>
</dbReference>
<feature type="signal peptide" evidence="2">
    <location>
        <begin position="1"/>
        <end position="27"/>
    </location>
</feature>
<dbReference type="SUPFAM" id="SSF49344">
    <property type="entry name" value="CBD9-like"/>
    <property type="match status" value="1"/>
</dbReference>
<dbReference type="AlphaFoldDB" id="A0A7W8EFE7"/>
<feature type="domain" description="Alpha-galactosidase NEW3" evidence="4">
    <location>
        <begin position="332"/>
        <end position="399"/>
    </location>
</feature>
<dbReference type="InterPro" id="IPR013783">
    <property type="entry name" value="Ig-like_fold"/>
</dbReference>
<evidence type="ECO:0000256" key="2">
    <source>
        <dbReference type="SAM" id="SignalP"/>
    </source>
</evidence>